<evidence type="ECO:0000313" key="4">
    <source>
        <dbReference type="EMBL" id="MBE8611427.1"/>
    </source>
</evidence>
<accession>A0A0A2R9A0</accession>
<dbReference type="InterPro" id="IPR050624">
    <property type="entry name" value="HTH-type_Tx_Regulator"/>
</dbReference>
<dbReference type="STRING" id="582.AL531_03785"/>
<dbReference type="EMBL" id="JAPKIY010000006">
    <property type="protein sequence ID" value="MDS0897050.1"/>
    <property type="molecule type" value="Genomic_DNA"/>
</dbReference>
<comment type="caution">
    <text evidence="4">The sequence shown here is derived from an EMBL/GenBank/DDBJ whole genome shotgun (WGS) entry which is preliminary data.</text>
</comment>
<dbReference type="Proteomes" id="UP001182247">
    <property type="component" value="Unassembled WGS sequence"/>
</dbReference>
<sequence>MTQSAEHKPRFKPADVRINELMDAAESLFLEKGFDATTVSDIVARAGVAKGTYYHYFAAKPDIYEALRHRYMDWFLSQTQQAMDACAAGDADARLAAWCDRSVTAYTEKQELHDVLFHQGFHQQGNDHENAVLNQLLALIAEGEKHSHWRVAHPDITAMIIYHGMHAAVDTLPQSGHYTAQTLGGVLYEQFLRFLKA</sequence>
<dbReference type="Pfam" id="PF00440">
    <property type="entry name" value="TetR_N"/>
    <property type="match status" value="1"/>
</dbReference>
<dbReference type="EMBL" id="PKLF01000002">
    <property type="protein sequence ID" value="MBE8611427.1"/>
    <property type="molecule type" value="Genomic_DNA"/>
</dbReference>
<reference evidence="4" key="1">
    <citation type="submission" date="2017-12" db="EMBL/GenBank/DDBJ databases">
        <title>Genome sequencing and analysis.</title>
        <authorList>
            <person name="Huang Y.-T."/>
        </authorList>
    </citation>
    <scope>NUCLEOTIDE SEQUENCE</scope>
    <source>
        <strain evidence="4">VGH116</strain>
    </source>
</reference>
<organism evidence="4 6">
    <name type="scientific">Morganella morganii</name>
    <name type="common">Proteus morganii</name>
    <dbReference type="NCBI Taxonomy" id="582"/>
    <lineage>
        <taxon>Bacteria</taxon>
        <taxon>Pseudomonadati</taxon>
        <taxon>Pseudomonadota</taxon>
        <taxon>Gammaproteobacteria</taxon>
        <taxon>Enterobacterales</taxon>
        <taxon>Morganellaceae</taxon>
        <taxon>Morganella</taxon>
    </lineage>
</organism>
<dbReference type="PANTHER" id="PTHR43479">
    <property type="entry name" value="ACREF/ENVCD OPERON REPRESSOR-RELATED"/>
    <property type="match status" value="1"/>
</dbReference>
<evidence type="ECO:0000256" key="1">
    <source>
        <dbReference type="ARBA" id="ARBA00023125"/>
    </source>
</evidence>
<dbReference type="SUPFAM" id="SSF46689">
    <property type="entry name" value="Homeodomain-like"/>
    <property type="match status" value="1"/>
</dbReference>
<evidence type="ECO:0000259" key="3">
    <source>
        <dbReference type="PROSITE" id="PS50977"/>
    </source>
</evidence>
<dbReference type="PROSITE" id="PS50977">
    <property type="entry name" value="HTH_TETR_2"/>
    <property type="match status" value="1"/>
</dbReference>
<feature type="domain" description="HTH tetR-type" evidence="3">
    <location>
        <begin position="15"/>
        <end position="75"/>
    </location>
</feature>
<gene>
    <name evidence="4" type="ORF">CYG68_03210</name>
    <name evidence="5" type="ORF">OSC06_03625</name>
</gene>
<dbReference type="Gene3D" id="1.10.10.60">
    <property type="entry name" value="Homeodomain-like"/>
    <property type="match status" value="1"/>
</dbReference>
<evidence type="ECO:0000313" key="6">
    <source>
        <dbReference type="Proteomes" id="UP000650477"/>
    </source>
</evidence>
<dbReference type="InterPro" id="IPR009057">
    <property type="entry name" value="Homeodomain-like_sf"/>
</dbReference>
<dbReference type="GO" id="GO:0003677">
    <property type="term" value="F:DNA binding"/>
    <property type="evidence" value="ECO:0007669"/>
    <property type="project" value="UniProtKB-UniRule"/>
</dbReference>
<dbReference type="AlphaFoldDB" id="A0A0A2R9A0"/>
<keyword evidence="1 2" id="KW-0238">DNA-binding</keyword>
<reference evidence="5" key="2">
    <citation type="submission" date="2023-02" db="EMBL/GenBank/DDBJ databases">
        <title>Detection, antimicrobial susceptibility and genomic characterization of NDM-producing species of Morganellaceae, Yersiniaceae, and Enterobacteriaceae other than Klebsiella.</title>
        <authorList>
            <person name="Camargo C.H."/>
            <person name="Sacchi C.T."/>
            <person name="Campos K.R."/>
        </authorList>
    </citation>
    <scope>NUCLEOTIDE SEQUENCE</scope>
    <source>
        <strain evidence="5">1189_21</strain>
    </source>
</reference>
<evidence type="ECO:0000313" key="5">
    <source>
        <dbReference type="EMBL" id="MDS0897050.1"/>
    </source>
</evidence>
<dbReference type="PRINTS" id="PR00455">
    <property type="entry name" value="HTHTETR"/>
</dbReference>
<evidence type="ECO:0000256" key="2">
    <source>
        <dbReference type="PROSITE-ProRule" id="PRU00335"/>
    </source>
</evidence>
<dbReference type="RefSeq" id="WP_004236965.1">
    <property type="nucleotide sequence ID" value="NZ_ABGYJJ040000001.1"/>
</dbReference>
<dbReference type="Gene3D" id="1.10.357.10">
    <property type="entry name" value="Tetracycline Repressor, domain 2"/>
    <property type="match status" value="1"/>
</dbReference>
<dbReference type="Proteomes" id="UP000650477">
    <property type="component" value="Unassembled WGS sequence"/>
</dbReference>
<name>A0A0A2R9A0_MORMO</name>
<proteinExistence type="predicted"/>
<dbReference type="InterPro" id="IPR001647">
    <property type="entry name" value="HTH_TetR"/>
</dbReference>
<dbReference type="PANTHER" id="PTHR43479:SF11">
    <property type="entry name" value="ACREF_ENVCD OPERON REPRESSOR-RELATED"/>
    <property type="match status" value="1"/>
</dbReference>
<dbReference type="GeneID" id="93361013"/>
<feature type="DNA-binding region" description="H-T-H motif" evidence="2">
    <location>
        <begin position="38"/>
        <end position="57"/>
    </location>
</feature>
<protein>
    <submittedName>
        <fullName evidence="4">TetR/AcrR family transcriptional regulator</fullName>
    </submittedName>
</protein>
<dbReference type="OrthoDB" id="116240at2"/>